<dbReference type="PROSITE" id="PS00028">
    <property type="entry name" value="ZINC_FINGER_C2H2_1"/>
    <property type="match status" value="2"/>
</dbReference>
<dbReference type="GO" id="GO:0000785">
    <property type="term" value="C:chromatin"/>
    <property type="evidence" value="ECO:0007669"/>
    <property type="project" value="TreeGrafter"/>
</dbReference>
<accession>A0A6A7B5Z9</accession>
<name>A0A6A7B5Z9_9PLEO</name>
<dbReference type="Proteomes" id="UP000799423">
    <property type="component" value="Unassembled WGS sequence"/>
</dbReference>
<dbReference type="SMART" id="SM00355">
    <property type="entry name" value="ZnF_C2H2"/>
    <property type="match status" value="2"/>
</dbReference>
<dbReference type="SUPFAM" id="SSF57667">
    <property type="entry name" value="beta-beta-alpha zinc fingers"/>
    <property type="match status" value="1"/>
</dbReference>
<dbReference type="InterPro" id="IPR036236">
    <property type="entry name" value="Znf_C2H2_sf"/>
</dbReference>
<feature type="region of interest" description="Disordered" evidence="8">
    <location>
        <begin position="105"/>
        <end position="131"/>
    </location>
</feature>
<evidence type="ECO:0000256" key="6">
    <source>
        <dbReference type="ARBA" id="ARBA00023242"/>
    </source>
</evidence>
<keyword evidence="6" id="KW-0539">Nucleus</keyword>
<feature type="domain" description="C2H2-type" evidence="10">
    <location>
        <begin position="48"/>
        <end position="76"/>
    </location>
</feature>
<dbReference type="GO" id="GO:0000981">
    <property type="term" value="F:DNA-binding transcription factor activity, RNA polymerase II-specific"/>
    <property type="evidence" value="ECO:0007669"/>
    <property type="project" value="InterPro"/>
</dbReference>
<dbReference type="GO" id="GO:0008270">
    <property type="term" value="F:zinc ion binding"/>
    <property type="evidence" value="ECO:0007669"/>
    <property type="project" value="UniProtKB-KW"/>
</dbReference>
<evidence type="ECO:0000256" key="1">
    <source>
        <dbReference type="ARBA" id="ARBA00004123"/>
    </source>
</evidence>
<sequence length="859" mass="96369">MMALSSDSAIHHAPNRVKAHKCCICDRKFKRSEHCTRHERAHRQERPFGCRYCHKMYARKDLVKRHERTLHADEFQSDQRVAHRAPSVRNAIACDDLNAELRQDQITRNDIGSTGGSDSQRDNSEMLQDGTSKGMAMQIRTPGSNLYSEVSVEAVTNSLDISMHAILEGCANAVTDDIQTASVASALLVPSAERIGHELTPMQLDSATENIQNAPFCSADPSVVVPVHDGQPVSTNDFTDHLPPHPLEADIFSDLMFDSYFDPSTELLLPHFPHPNSSEFNGQPSSLQRRPSTNDSDVSYPYDRPTPTQGLGYSRRIFEQLPRVLQESSVSLPRLHFNQADYEALQHKILDQLGNNGGLPQIASAKELQGFLNSYTDCFHRHLPFLHLASLSPFVAPSVLILAMSSIGALYRLDRKRARGLFELATKIVSQVQVSPTPSAGSSDNPLWLSQAKVLLSLHAFFGGDPKSMSDAFLEVGYYTLKYRHIREDLAMTALGQAPSWGDWVMRESKRRVLCAMYILSSLVVTTYGVTPGFVNNTDLEFEAPEEETLWNAKNETEWKELARRAEKPRRRTVREIMTDVIGEFDESDNGKQQYDVPALTMLVIMHTVCIHMWLSFQYSQVLGGNAFSLPARQSLRLALLATTSSTLERCQQAMLQRGKEDQEISWDNPEGPLLFNCQALLRIASARQFAIVQNFNRLALFSPDPAGILDAVSAYASAQQTRNQFLTTAATRACEGFLSATRIGHMLVRKTAALNWSVEHAIAGWDSALFVTKWIHTVECEAPRFPLDAEEEKLFVVVKSHLAEMEFQHDESKSLAASLANAWSYFLSDVWVWGVTPKMGLILEKLSEIYQQRFETHR</sequence>
<dbReference type="PROSITE" id="PS50157">
    <property type="entry name" value="ZINC_FINGER_C2H2_2"/>
    <property type="match status" value="2"/>
</dbReference>
<keyword evidence="3" id="KW-0677">Repeat</keyword>
<evidence type="ECO:0000256" key="4">
    <source>
        <dbReference type="ARBA" id="ARBA00022771"/>
    </source>
</evidence>
<comment type="subcellular location">
    <subcellularLocation>
        <location evidence="1">Nucleus</location>
    </subcellularLocation>
</comment>
<feature type="compositionally biased region" description="Polar residues" evidence="8">
    <location>
        <begin position="108"/>
        <end position="118"/>
    </location>
</feature>
<protein>
    <recommendedName>
        <fullName evidence="10">C2H2-type domain-containing protein</fullName>
    </recommendedName>
</protein>
<keyword evidence="9" id="KW-0812">Transmembrane</keyword>
<evidence type="ECO:0000256" key="7">
    <source>
        <dbReference type="PROSITE-ProRule" id="PRU00042"/>
    </source>
</evidence>
<evidence type="ECO:0000259" key="10">
    <source>
        <dbReference type="PROSITE" id="PS50157"/>
    </source>
</evidence>
<dbReference type="Pfam" id="PF04082">
    <property type="entry name" value="Fungal_trans"/>
    <property type="match status" value="1"/>
</dbReference>
<evidence type="ECO:0000256" key="3">
    <source>
        <dbReference type="ARBA" id="ARBA00022737"/>
    </source>
</evidence>
<evidence type="ECO:0000313" key="12">
    <source>
        <dbReference type="Proteomes" id="UP000799423"/>
    </source>
</evidence>
<organism evidence="11 12">
    <name type="scientific">Plenodomus tracheiphilus IPT5</name>
    <dbReference type="NCBI Taxonomy" id="1408161"/>
    <lineage>
        <taxon>Eukaryota</taxon>
        <taxon>Fungi</taxon>
        <taxon>Dikarya</taxon>
        <taxon>Ascomycota</taxon>
        <taxon>Pezizomycotina</taxon>
        <taxon>Dothideomycetes</taxon>
        <taxon>Pleosporomycetidae</taxon>
        <taxon>Pleosporales</taxon>
        <taxon>Pleosporineae</taxon>
        <taxon>Leptosphaeriaceae</taxon>
        <taxon>Plenodomus</taxon>
    </lineage>
</organism>
<keyword evidence="9" id="KW-1133">Transmembrane helix</keyword>
<evidence type="ECO:0000256" key="2">
    <source>
        <dbReference type="ARBA" id="ARBA00022723"/>
    </source>
</evidence>
<dbReference type="GO" id="GO:0000978">
    <property type="term" value="F:RNA polymerase II cis-regulatory region sequence-specific DNA binding"/>
    <property type="evidence" value="ECO:0007669"/>
    <property type="project" value="InterPro"/>
</dbReference>
<evidence type="ECO:0000256" key="8">
    <source>
        <dbReference type="SAM" id="MobiDB-lite"/>
    </source>
</evidence>
<proteinExistence type="predicted"/>
<dbReference type="GO" id="GO:0005634">
    <property type="term" value="C:nucleus"/>
    <property type="evidence" value="ECO:0007669"/>
    <property type="project" value="UniProtKB-SubCell"/>
</dbReference>
<keyword evidence="9" id="KW-0472">Membrane</keyword>
<dbReference type="GO" id="GO:0006351">
    <property type="term" value="P:DNA-templated transcription"/>
    <property type="evidence" value="ECO:0007669"/>
    <property type="project" value="InterPro"/>
</dbReference>
<keyword evidence="4 7" id="KW-0863">Zinc-finger</keyword>
<reference evidence="11" key="1">
    <citation type="submission" date="2020-01" db="EMBL/GenBank/DDBJ databases">
        <authorList>
            <consortium name="DOE Joint Genome Institute"/>
            <person name="Haridas S."/>
            <person name="Albert R."/>
            <person name="Binder M."/>
            <person name="Bloem J."/>
            <person name="Labutti K."/>
            <person name="Salamov A."/>
            <person name="Andreopoulos B."/>
            <person name="Baker S.E."/>
            <person name="Barry K."/>
            <person name="Bills G."/>
            <person name="Bluhm B.H."/>
            <person name="Cannon C."/>
            <person name="Castanera R."/>
            <person name="Culley D.E."/>
            <person name="Daum C."/>
            <person name="Ezra D."/>
            <person name="Gonzalez J.B."/>
            <person name="Henrissat B."/>
            <person name="Kuo A."/>
            <person name="Liang C."/>
            <person name="Lipzen A."/>
            <person name="Lutzoni F."/>
            <person name="Magnuson J."/>
            <person name="Mondo S."/>
            <person name="Nolan M."/>
            <person name="Ohm R."/>
            <person name="Pangilinan J."/>
            <person name="Park H.-J."/>
            <person name="Ramirez L."/>
            <person name="Alfaro M."/>
            <person name="Sun H."/>
            <person name="Tritt A."/>
            <person name="Yoshinaga Y."/>
            <person name="Zwiers L.-H."/>
            <person name="Turgeon B.G."/>
            <person name="Goodwin S.B."/>
            <person name="Spatafora J.W."/>
            <person name="Crous P.W."/>
            <person name="Grigoriev I.V."/>
        </authorList>
    </citation>
    <scope>NUCLEOTIDE SEQUENCE</scope>
    <source>
        <strain evidence="11">IPT5</strain>
    </source>
</reference>
<dbReference type="InterPro" id="IPR007219">
    <property type="entry name" value="XnlR_reg_dom"/>
</dbReference>
<evidence type="ECO:0000256" key="9">
    <source>
        <dbReference type="SAM" id="Phobius"/>
    </source>
</evidence>
<keyword evidence="12" id="KW-1185">Reference proteome</keyword>
<dbReference type="InterPro" id="IPR051059">
    <property type="entry name" value="VerF-like"/>
</dbReference>
<keyword evidence="2" id="KW-0479">Metal-binding</keyword>
<feature type="transmembrane region" description="Helical" evidence="9">
    <location>
        <begin position="513"/>
        <end position="535"/>
    </location>
</feature>
<dbReference type="CDD" id="cd12148">
    <property type="entry name" value="fungal_TF_MHR"/>
    <property type="match status" value="1"/>
</dbReference>
<dbReference type="PANTHER" id="PTHR40626:SF10">
    <property type="entry name" value="C2H2-TYPE DOMAIN-CONTAINING PROTEIN"/>
    <property type="match status" value="1"/>
</dbReference>
<feature type="region of interest" description="Disordered" evidence="8">
    <location>
        <begin position="272"/>
        <end position="308"/>
    </location>
</feature>
<feature type="domain" description="C2H2-type" evidence="10">
    <location>
        <begin position="20"/>
        <end position="47"/>
    </location>
</feature>
<feature type="transmembrane region" description="Helical" evidence="9">
    <location>
        <begin position="385"/>
        <end position="411"/>
    </location>
</feature>
<evidence type="ECO:0000256" key="5">
    <source>
        <dbReference type="ARBA" id="ARBA00022833"/>
    </source>
</evidence>
<dbReference type="EMBL" id="MU006305">
    <property type="protein sequence ID" value="KAF2850840.1"/>
    <property type="molecule type" value="Genomic_DNA"/>
</dbReference>
<evidence type="ECO:0000313" key="11">
    <source>
        <dbReference type="EMBL" id="KAF2850840.1"/>
    </source>
</evidence>
<dbReference type="PANTHER" id="PTHR40626">
    <property type="entry name" value="MIP31509P"/>
    <property type="match status" value="1"/>
</dbReference>
<gene>
    <name evidence="11" type="ORF">T440DRAFT_86905</name>
</gene>
<dbReference type="OrthoDB" id="10018191at2759"/>
<feature type="compositionally biased region" description="Polar residues" evidence="8">
    <location>
        <begin position="275"/>
        <end position="297"/>
    </location>
</feature>
<keyword evidence="5" id="KW-0862">Zinc</keyword>
<dbReference type="AlphaFoldDB" id="A0A6A7B5Z9"/>
<dbReference type="Gene3D" id="3.30.160.60">
    <property type="entry name" value="Classic Zinc Finger"/>
    <property type="match status" value="1"/>
</dbReference>
<dbReference type="InterPro" id="IPR013087">
    <property type="entry name" value="Znf_C2H2_type"/>
</dbReference>